<organism evidence="8 9">
    <name type="scientific">Orbilia javanica</name>
    <dbReference type="NCBI Taxonomy" id="47235"/>
    <lineage>
        <taxon>Eukaryota</taxon>
        <taxon>Fungi</taxon>
        <taxon>Dikarya</taxon>
        <taxon>Ascomycota</taxon>
        <taxon>Pezizomycotina</taxon>
        <taxon>Orbiliomycetes</taxon>
        <taxon>Orbiliales</taxon>
        <taxon>Orbiliaceae</taxon>
        <taxon>Orbilia</taxon>
    </lineage>
</organism>
<dbReference type="Proteomes" id="UP001313282">
    <property type="component" value="Unassembled WGS sequence"/>
</dbReference>
<evidence type="ECO:0008006" key="10">
    <source>
        <dbReference type="Google" id="ProtNLM"/>
    </source>
</evidence>
<keyword evidence="4 7" id="KW-0472">Membrane</keyword>
<keyword evidence="2 7" id="KW-0812">Transmembrane</keyword>
<dbReference type="InterPro" id="IPR008547">
    <property type="entry name" value="DUF829_TMEM53"/>
</dbReference>
<reference evidence="8 9" key="1">
    <citation type="submission" date="2019-10" db="EMBL/GenBank/DDBJ databases">
        <authorList>
            <person name="Palmer J.M."/>
        </authorList>
    </citation>
    <scope>NUCLEOTIDE SEQUENCE [LARGE SCALE GENOMIC DNA]</scope>
    <source>
        <strain evidence="8 9">TWF718</strain>
    </source>
</reference>
<keyword evidence="3 7" id="KW-1133">Transmembrane helix</keyword>
<evidence type="ECO:0000256" key="5">
    <source>
        <dbReference type="ARBA" id="ARBA00023242"/>
    </source>
</evidence>
<evidence type="ECO:0000256" key="3">
    <source>
        <dbReference type="ARBA" id="ARBA00022989"/>
    </source>
</evidence>
<dbReference type="EMBL" id="JAVHNR010000001">
    <property type="protein sequence ID" value="KAK6357764.1"/>
    <property type="molecule type" value="Genomic_DNA"/>
</dbReference>
<evidence type="ECO:0000313" key="9">
    <source>
        <dbReference type="Proteomes" id="UP001313282"/>
    </source>
</evidence>
<dbReference type="AlphaFoldDB" id="A0AAN8RHU9"/>
<evidence type="ECO:0000256" key="7">
    <source>
        <dbReference type="SAM" id="Phobius"/>
    </source>
</evidence>
<evidence type="ECO:0000256" key="2">
    <source>
        <dbReference type="ARBA" id="ARBA00022692"/>
    </source>
</evidence>
<comment type="subcellular location">
    <subcellularLocation>
        <location evidence="6">Endomembrane system</location>
        <topology evidence="6">Single-pass membrane protein</topology>
    </subcellularLocation>
    <subcellularLocation>
        <location evidence="1">Nucleus membrane</location>
    </subcellularLocation>
</comment>
<proteinExistence type="predicted"/>
<evidence type="ECO:0000313" key="8">
    <source>
        <dbReference type="EMBL" id="KAK6357764.1"/>
    </source>
</evidence>
<dbReference type="PANTHER" id="PTHR12265:SF30">
    <property type="entry name" value="TRANSMEMBRANE PROTEIN 53"/>
    <property type="match status" value="1"/>
</dbReference>
<accession>A0AAN8RHU9</accession>
<dbReference type="Pfam" id="PF05705">
    <property type="entry name" value="DUF829"/>
    <property type="match status" value="1"/>
</dbReference>
<evidence type="ECO:0000256" key="4">
    <source>
        <dbReference type="ARBA" id="ARBA00023136"/>
    </source>
</evidence>
<dbReference type="PANTHER" id="PTHR12265">
    <property type="entry name" value="TRANSMEMBRANE PROTEIN 53"/>
    <property type="match status" value="1"/>
</dbReference>
<sequence length="297" mass="32393">MEVAAPSFSSLGFETLTPLLYYSAGGSKTSTGSPAGAEADTPQASPDGARYDLVMIWGWMNAAPRHLIKFVQLHRSLQPGVPIVFVGSTTASFLGYTNSLRISHPLVFDIVKALPENPKIFAHTFSNGGTGGFSDFLAHYRYEVGSAMPVSAMIIDSAPGGTKFPSALTKGVNAFMEAVRNQVVKTILYPVVYLLVTIVYLPPMIIGMEDPISRMRRTLNDETLVSEGGARGYTYCKGDTMVGWEDVLEHANEAEERGWKVSRLGFEGGSHVGCYRHHPREYEEFVRQIRASSANSS</sequence>
<evidence type="ECO:0000256" key="1">
    <source>
        <dbReference type="ARBA" id="ARBA00004126"/>
    </source>
</evidence>
<dbReference type="GO" id="GO:0031965">
    <property type="term" value="C:nuclear membrane"/>
    <property type="evidence" value="ECO:0007669"/>
    <property type="project" value="UniProtKB-SubCell"/>
</dbReference>
<comment type="caution">
    <text evidence="8">The sequence shown here is derived from an EMBL/GenBank/DDBJ whole genome shotgun (WGS) entry which is preliminary data.</text>
</comment>
<gene>
    <name evidence="8" type="ORF">TWF718_002070</name>
</gene>
<feature type="transmembrane region" description="Helical" evidence="7">
    <location>
        <begin position="187"/>
        <end position="207"/>
    </location>
</feature>
<protein>
    <recommendedName>
        <fullName evidence="10">Transmembrane protein 53</fullName>
    </recommendedName>
</protein>
<keyword evidence="5" id="KW-0539">Nucleus</keyword>
<keyword evidence="9" id="KW-1185">Reference proteome</keyword>
<evidence type="ECO:0000256" key="6">
    <source>
        <dbReference type="ARBA" id="ARBA00037847"/>
    </source>
</evidence>
<name>A0AAN8RHU9_9PEZI</name>